<evidence type="ECO:0000313" key="5">
    <source>
        <dbReference type="EMBL" id="TRY63127.1"/>
    </source>
</evidence>
<dbReference type="GO" id="GO:0000166">
    <property type="term" value="F:nucleotide binding"/>
    <property type="evidence" value="ECO:0007669"/>
    <property type="project" value="InterPro"/>
</dbReference>
<accession>A0A553NCH0</accession>
<dbReference type="SUPFAM" id="SSF55347">
    <property type="entry name" value="Glyceraldehyde-3-phosphate dehydrogenase-like, C-terminal domain"/>
    <property type="match status" value="1"/>
</dbReference>
<dbReference type="Gene3D" id="3.40.50.720">
    <property type="entry name" value="NAD(P)-binding Rossmann-like Domain"/>
    <property type="match status" value="1"/>
</dbReference>
<dbReference type="Pfam" id="PF22725">
    <property type="entry name" value="GFO_IDH_MocA_C3"/>
    <property type="match status" value="1"/>
</dbReference>
<dbReference type="Gene3D" id="3.30.360.10">
    <property type="entry name" value="Dihydrodipicolinate Reductase, domain 2"/>
    <property type="match status" value="1"/>
</dbReference>
<reference evidence="5 6" key="1">
    <citation type="journal article" date="2018" name="Nat. Ecol. Evol.">
        <title>Genomic signatures of mitonuclear coevolution across populations of Tigriopus californicus.</title>
        <authorList>
            <person name="Barreto F.S."/>
            <person name="Watson E.T."/>
            <person name="Lima T.G."/>
            <person name="Willett C.S."/>
            <person name="Edmands S."/>
            <person name="Li W."/>
            <person name="Burton R.S."/>
        </authorList>
    </citation>
    <scope>NUCLEOTIDE SEQUENCE [LARGE SCALE GENOMIC DNA]</scope>
    <source>
        <strain evidence="5 6">San Diego</strain>
    </source>
</reference>
<dbReference type="STRING" id="6832.A0A553NCH0"/>
<dbReference type="SUPFAM" id="SSF51735">
    <property type="entry name" value="NAD(P)-binding Rossmann-fold domains"/>
    <property type="match status" value="1"/>
</dbReference>
<evidence type="ECO:0000256" key="2">
    <source>
        <dbReference type="ARBA" id="ARBA00023002"/>
    </source>
</evidence>
<dbReference type="AlphaFoldDB" id="A0A553NCH0"/>
<dbReference type="Pfam" id="PF01408">
    <property type="entry name" value="GFO_IDH_MocA"/>
    <property type="match status" value="1"/>
</dbReference>
<organism evidence="5 6">
    <name type="scientific">Tigriopus californicus</name>
    <name type="common">Marine copepod</name>
    <dbReference type="NCBI Taxonomy" id="6832"/>
    <lineage>
        <taxon>Eukaryota</taxon>
        <taxon>Metazoa</taxon>
        <taxon>Ecdysozoa</taxon>
        <taxon>Arthropoda</taxon>
        <taxon>Crustacea</taxon>
        <taxon>Multicrustacea</taxon>
        <taxon>Hexanauplia</taxon>
        <taxon>Copepoda</taxon>
        <taxon>Harpacticoida</taxon>
        <taxon>Harpacticidae</taxon>
        <taxon>Tigriopus</taxon>
    </lineage>
</organism>
<evidence type="ECO:0000259" key="3">
    <source>
        <dbReference type="Pfam" id="PF01408"/>
    </source>
</evidence>
<comment type="similarity">
    <text evidence="1">Belongs to the Gfo/Idh/MocA family.</text>
</comment>
<dbReference type="PANTHER" id="PTHR42840:SF3">
    <property type="entry name" value="BINDING ROSSMANN FOLD OXIDOREDUCTASE, PUTATIVE (AFU_ORTHOLOGUE AFUA_2G10240)-RELATED"/>
    <property type="match status" value="1"/>
</dbReference>
<dbReference type="InterPro" id="IPR036291">
    <property type="entry name" value="NAD(P)-bd_dom_sf"/>
</dbReference>
<evidence type="ECO:0000313" key="6">
    <source>
        <dbReference type="Proteomes" id="UP000318571"/>
    </source>
</evidence>
<keyword evidence="6" id="KW-1185">Reference proteome</keyword>
<sequence length="169" mass="18971">DSKAVFESSEVDATLIATPTFTHENLVLQSLLGNKAVFCEKPISEDREGTRRCYETAQKAGQPLFCAFNRRFDPSFREVYERTRTGDVGQVLLIKTTSRDSPLPTLEYLKTSGGIFHDCAVHDIDLVTWILGEYPIEVHSIANATIPEIRNINDFDNVVITMKFESGIV</sequence>
<dbReference type="GO" id="GO:0006740">
    <property type="term" value="P:NADPH regeneration"/>
    <property type="evidence" value="ECO:0007669"/>
    <property type="project" value="TreeGrafter"/>
</dbReference>
<evidence type="ECO:0000259" key="4">
    <source>
        <dbReference type="Pfam" id="PF22725"/>
    </source>
</evidence>
<dbReference type="EMBL" id="VCGU01000458">
    <property type="protein sequence ID" value="TRY63127.1"/>
    <property type="molecule type" value="Genomic_DNA"/>
</dbReference>
<dbReference type="InterPro" id="IPR055170">
    <property type="entry name" value="GFO_IDH_MocA-like_dom"/>
</dbReference>
<evidence type="ECO:0000256" key="1">
    <source>
        <dbReference type="ARBA" id="ARBA00010928"/>
    </source>
</evidence>
<feature type="domain" description="Gfo/Idh/MocA-like oxidoreductase N-terminal" evidence="3">
    <location>
        <begin position="3"/>
        <end position="66"/>
    </location>
</feature>
<feature type="non-terminal residue" evidence="5">
    <location>
        <position position="1"/>
    </location>
</feature>
<gene>
    <name evidence="5" type="ORF">TCAL_11658</name>
</gene>
<dbReference type="GO" id="GO:0005737">
    <property type="term" value="C:cytoplasm"/>
    <property type="evidence" value="ECO:0007669"/>
    <property type="project" value="TreeGrafter"/>
</dbReference>
<dbReference type="Proteomes" id="UP000318571">
    <property type="component" value="Chromosome 10"/>
</dbReference>
<proteinExistence type="inferred from homology"/>
<comment type="caution">
    <text evidence="5">The sequence shown here is derived from an EMBL/GenBank/DDBJ whole genome shotgun (WGS) entry which is preliminary data.</text>
</comment>
<keyword evidence="2" id="KW-0560">Oxidoreductase</keyword>
<name>A0A553NCH0_TIGCA</name>
<evidence type="ECO:0008006" key="7">
    <source>
        <dbReference type="Google" id="ProtNLM"/>
    </source>
</evidence>
<dbReference type="PANTHER" id="PTHR42840">
    <property type="entry name" value="NAD(P)-BINDING ROSSMANN-FOLD SUPERFAMILY PROTEIN-RELATED"/>
    <property type="match status" value="1"/>
</dbReference>
<protein>
    <recommendedName>
        <fullName evidence="7">Gfo/Idh/MocA-like oxidoreductase N-terminal domain-containing protein</fullName>
    </recommendedName>
</protein>
<feature type="domain" description="GFO/IDH/MocA-like oxidoreductase" evidence="4">
    <location>
        <begin position="76"/>
        <end position="168"/>
    </location>
</feature>
<dbReference type="GO" id="GO:0016491">
    <property type="term" value="F:oxidoreductase activity"/>
    <property type="evidence" value="ECO:0007669"/>
    <property type="project" value="UniProtKB-KW"/>
</dbReference>
<dbReference type="OMA" id="ITMKFES"/>
<dbReference type="InterPro" id="IPR000683">
    <property type="entry name" value="Gfo/Idh/MocA-like_OxRdtase_N"/>
</dbReference>